<dbReference type="PANTHER" id="PTHR43976">
    <property type="entry name" value="SHORT CHAIN DEHYDROGENASE"/>
    <property type="match status" value="1"/>
</dbReference>
<proteinExistence type="inferred from homology"/>
<dbReference type="PROSITE" id="PS00061">
    <property type="entry name" value="ADH_SHORT"/>
    <property type="match status" value="1"/>
</dbReference>
<dbReference type="Pfam" id="PF00106">
    <property type="entry name" value="adh_short"/>
    <property type="match status" value="1"/>
</dbReference>
<gene>
    <name evidence="5" type="ORF">TCE0_023r07035</name>
</gene>
<dbReference type="PRINTS" id="PR00081">
    <property type="entry name" value="GDHRDH"/>
</dbReference>
<dbReference type="SUPFAM" id="SSF51735">
    <property type="entry name" value="NAD(P)-binding Rossmann-fold domains"/>
    <property type="match status" value="1"/>
</dbReference>
<evidence type="ECO:0000256" key="1">
    <source>
        <dbReference type="ARBA" id="ARBA00006484"/>
    </source>
</evidence>
<name>A0A0B8N4L6_TALPI</name>
<keyword evidence="6" id="KW-1185">Reference proteome</keyword>
<organism evidence="5 6">
    <name type="scientific">Talaromyces pinophilus</name>
    <name type="common">Penicillium pinophilum</name>
    <dbReference type="NCBI Taxonomy" id="128442"/>
    <lineage>
        <taxon>Eukaryota</taxon>
        <taxon>Fungi</taxon>
        <taxon>Dikarya</taxon>
        <taxon>Ascomycota</taxon>
        <taxon>Pezizomycotina</taxon>
        <taxon>Eurotiomycetes</taxon>
        <taxon>Eurotiomycetidae</taxon>
        <taxon>Eurotiales</taxon>
        <taxon>Trichocomaceae</taxon>
        <taxon>Talaromyces</taxon>
        <taxon>Talaromyces sect. Talaromyces</taxon>
    </lineage>
</organism>
<dbReference type="InterPro" id="IPR002347">
    <property type="entry name" value="SDR_fam"/>
</dbReference>
<dbReference type="CDD" id="cd05374">
    <property type="entry name" value="17beta-HSD-like_SDR_c"/>
    <property type="match status" value="1"/>
</dbReference>
<dbReference type="GO" id="GO:0016491">
    <property type="term" value="F:oxidoreductase activity"/>
    <property type="evidence" value="ECO:0007669"/>
    <property type="project" value="UniProtKB-KW"/>
</dbReference>
<dbReference type="PANTHER" id="PTHR43976:SF16">
    <property type="entry name" value="SHORT-CHAIN DEHYDROGENASE_REDUCTASE FAMILY PROTEIN"/>
    <property type="match status" value="1"/>
</dbReference>
<dbReference type="PRINTS" id="PR00080">
    <property type="entry name" value="SDRFAMILY"/>
</dbReference>
<evidence type="ECO:0000313" key="5">
    <source>
        <dbReference type="EMBL" id="GAM37259.1"/>
    </source>
</evidence>
<dbReference type="InterPro" id="IPR020904">
    <property type="entry name" value="Sc_DH/Rdtase_CS"/>
</dbReference>
<evidence type="ECO:0000256" key="3">
    <source>
        <dbReference type="ARBA" id="ARBA00023002"/>
    </source>
</evidence>
<dbReference type="EMBL" id="DF933819">
    <property type="protein sequence ID" value="GAM37259.1"/>
    <property type="molecule type" value="Genomic_DNA"/>
</dbReference>
<keyword evidence="3" id="KW-0560">Oxidoreductase</keyword>
<evidence type="ECO:0000256" key="2">
    <source>
        <dbReference type="ARBA" id="ARBA00022857"/>
    </source>
</evidence>
<dbReference type="InterPro" id="IPR051911">
    <property type="entry name" value="SDR_oxidoreductase"/>
</dbReference>
<evidence type="ECO:0000256" key="4">
    <source>
        <dbReference type="RuleBase" id="RU000363"/>
    </source>
</evidence>
<dbReference type="InterPro" id="IPR036291">
    <property type="entry name" value="NAD(P)-bd_dom_sf"/>
</dbReference>
<dbReference type="Gene3D" id="3.40.50.720">
    <property type="entry name" value="NAD(P)-binding Rossmann-like Domain"/>
    <property type="match status" value="1"/>
</dbReference>
<accession>A0A0B8N4L6</accession>
<comment type="similarity">
    <text evidence="1 4">Belongs to the short-chain dehydrogenases/reductases (SDR) family.</text>
</comment>
<reference evidence="6" key="1">
    <citation type="journal article" date="2015" name="Genome Announc.">
        <title>Draft genome sequence of Talaromyces cellulolyticus strain Y-94, a source of lignocellulosic biomass-degrading enzymes.</title>
        <authorList>
            <person name="Fujii T."/>
            <person name="Koike H."/>
            <person name="Sawayama S."/>
            <person name="Yano S."/>
            <person name="Inoue H."/>
        </authorList>
    </citation>
    <scope>NUCLEOTIDE SEQUENCE [LARGE SCALE GENOMIC DNA]</scope>
    <source>
        <strain evidence="6">Y-94</strain>
    </source>
</reference>
<dbReference type="Proteomes" id="UP000053095">
    <property type="component" value="Unassembled WGS sequence"/>
</dbReference>
<keyword evidence="2" id="KW-0521">NADP</keyword>
<dbReference type="AlphaFoldDB" id="A0A0B8N4L6"/>
<evidence type="ECO:0000313" key="6">
    <source>
        <dbReference type="Proteomes" id="UP000053095"/>
    </source>
</evidence>
<protein>
    <submittedName>
        <fullName evidence="5">Uncharacterized protein</fullName>
    </submittedName>
</protein>
<sequence>MARTWFITGCPSAFGKTISQAAHALRDNVVAYSRDAAKLEDLVKLGMFTVSLDVNAPKQDIEAVVAEAVKKYDTIDILVNNAGYILEGAIEEVRLTEEKSDEEARAQFDTNVFGQLAVIRTVLPYTRNQKSGVIANIGSIAGWHGGINCGYYCATKFALAGITEALRAECEPLGITATVIEPGYFRTDFLSGGHKVFPNNSIEDYVPVIKPYKDMFSTYDRMQPGHPAKGAQLIAGALTGTGRCSGKGLPIRLAIGSDAVFVIRGVLEESKNGLEAWKDLAVTTDIAA</sequence>